<dbReference type="EMBL" id="LVYD01000124">
    <property type="protein sequence ID" value="OQP56805.1"/>
    <property type="molecule type" value="Genomic_DNA"/>
</dbReference>
<evidence type="ECO:0008006" key="4">
    <source>
        <dbReference type="Google" id="ProtNLM"/>
    </source>
</evidence>
<dbReference type="RefSeq" id="WP_081155768.1">
    <property type="nucleotide sequence ID" value="NZ_LVYD01000124.1"/>
</dbReference>
<evidence type="ECO:0000313" key="2">
    <source>
        <dbReference type="EMBL" id="OQP56805.1"/>
    </source>
</evidence>
<dbReference type="Proteomes" id="UP000192796">
    <property type="component" value="Unassembled WGS sequence"/>
</dbReference>
<feature type="chain" id="PRO_5010704048" description="Lipoprotein" evidence="1">
    <location>
        <begin position="25"/>
        <end position="205"/>
    </location>
</feature>
<organism evidence="2 3">
    <name type="scientific">Niastella vici</name>
    <dbReference type="NCBI Taxonomy" id="1703345"/>
    <lineage>
        <taxon>Bacteria</taxon>
        <taxon>Pseudomonadati</taxon>
        <taxon>Bacteroidota</taxon>
        <taxon>Chitinophagia</taxon>
        <taxon>Chitinophagales</taxon>
        <taxon>Chitinophagaceae</taxon>
        <taxon>Niastella</taxon>
    </lineage>
</organism>
<evidence type="ECO:0000256" key="1">
    <source>
        <dbReference type="SAM" id="SignalP"/>
    </source>
</evidence>
<reference evidence="2 3" key="1">
    <citation type="submission" date="2016-03" db="EMBL/GenBank/DDBJ databases">
        <title>Niastella vici sp. nov., isolated from farmland soil.</title>
        <authorList>
            <person name="Chen L."/>
            <person name="Wang D."/>
            <person name="Yang S."/>
            <person name="Wang G."/>
        </authorList>
    </citation>
    <scope>NUCLEOTIDE SEQUENCE [LARGE SCALE GENOMIC DNA]</scope>
    <source>
        <strain evidence="2 3">DJ57</strain>
    </source>
</reference>
<keyword evidence="3" id="KW-1185">Reference proteome</keyword>
<sequence>MIKAFYKPLSLLLALSLLSCKGPASEENRSGDDAGQKIELMIDGNKRSLDPAPIITAGYAGAHFMLGYLSDKDDLQFTIAAYAQDLKTGTYQVYDCKSASECNENVPDNNQSAFYGPYPKDPMPPTNLFRVAYYAPKLGLKPLTLVITSVTDEQQAGNPFKTKRIKGQFSGILANVEQQPGGYDYYIAGKTSQVEGSFDVFCSIR</sequence>
<dbReference type="OrthoDB" id="9828747at2"/>
<feature type="signal peptide" evidence="1">
    <location>
        <begin position="1"/>
        <end position="24"/>
    </location>
</feature>
<gene>
    <name evidence="2" type="ORF">A3860_09475</name>
</gene>
<name>A0A1V9FEM1_9BACT</name>
<evidence type="ECO:0000313" key="3">
    <source>
        <dbReference type="Proteomes" id="UP000192796"/>
    </source>
</evidence>
<accession>A0A1V9FEM1</accession>
<protein>
    <recommendedName>
        <fullName evidence="4">Lipoprotein</fullName>
    </recommendedName>
</protein>
<comment type="caution">
    <text evidence="2">The sequence shown here is derived from an EMBL/GenBank/DDBJ whole genome shotgun (WGS) entry which is preliminary data.</text>
</comment>
<dbReference type="AlphaFoldDB" id="A0A1V9FEM1"/>
<proteinExistence type="predicted"/>
<keyword evidence="1" id="KW-0732">Signal</keyword>
<dbReference type="PROSITE" id="PS51257">
    <property type="entry name" value="PROKAR_LIPOPROTEIN"/>
    <property type="match status" value="1"/>
</dbReference>